<name>A0A5M3MW78_CONPW</name>
<sequence length="189" mass="20803">RASKYPTLNPALAVDITYIKYDLRSEPLSSIQTSAHQSTAPQPAITKGKWKPGTFGTSAYASEVRVVSKAFPWTLDVRGRPGEVLTVGTVWDALHALLQEPVVDSEWGALLVYEKGKREAVIKAAKERVEREKKQGKPDAGAVALKRIDFLGEHTLFRGLERDEGFEDTRLLPGTKASAETWVAKMGKV</sequence>
<protein>
    <recommendedName>
        <fullName evidence="1">DUF6699 domain-containing protein</fullName>
    </recommendedName>
</protein>
<feature type="non-terminal residue" evidence="2">
    <location>
        <position position="1"/>
    </location>
</feature>
<gene>
    <name evidence="2" type="ORF">CONPUDRAFT_52977</name>
</gene>
<accession>A0A5M3MW78</accession>
<evidence type="ECO:0000259" key="1">
    <source>
        <dbReference type="Pfam" id="PF20415"/>
    </source>
</evidence>
<dbReference type="GeneID" id="19207551"/>
<organism evidence="2 3">
    <name type="scientific">Coniophora puteana (strain RWD-64-598)</name>
    <name type="common">Brown rot fungus</name>
    <dbReference type="NCBI Taxonomy" id="741705"/>
    <lineage>
        <taxon>Eukaryota</taxon>
        <taxon>Fungi</taxon>
        <taxon>Dikarya</taxon>
        <taxon>Basidiomycota</taxon>
        <taxon>Agaricomycotina</taxon>
        <taxon>Agaricomycetes</taxon>
        <taxon>Agaricomycetidae</taxon>
        <taxon>Boletales</taxon>
        <taxon>Coniophorineae</taxon>
        <taxon>Coniophoraceae</taxon>
        <taxon>Coniophora</taxon>
    </lineage>
</organism>
<feature type="domain" description="DUF6699" evidence="1">
    <location>
        <begin position="19"/>
        <end position="163"/>
    </location>
</feature>
<dbReference type="AlphaFoldDB" id="A0A5M3MW78"/>
<proteinExistence type="predicted"/>
<evidence type="ECO:0000313" key="3">
    <source>
        <dbReference type="Proteomes" id="UP000053558"/>
    </source>
</evidence>
<dbReference type="Proteomes" id="UP000053558">
    <property type="component" value="Unassembled WGS sequence"/>
</dbReference>
<dbReference type="InterPro" id="IPR046522">
    <property type="entry name" value="DUF6699"/>
</dbReference>
<dbReference type="KEGG" id="cput:CONPUDRAFT_52977"/>
<keyword evidence="3" id="KW-1185">Reference proteome</keyword>
<reference evidence="3" key="1">
    <citation type="journal article" date="2012" name="Science">
        <title>The Paleozoic origin of enzymatic lignin decomposition reconstructed from 31 fungal genomes.</title>
        <authorList>
            <person name="Floudas D."/>
            <person name="Binder M."/>
            <person name="Riley R."/>
            <person name="Barry K."/>
            <person name="Blanchette R.A."/>
            <person name="Henrissat B."/>
            <person name="Martinez A.T."/>
            <person name="Otillar R."/>
            <person name="Spatafora J.W."/>
            <person name="Yadav J.S."/>
            <person name="Aerts A."/>
            <person name="Benoit I."/>
            <person name="Boyd A."/>
            <person name="Carlson A."/>
            <person name="Copeland A."/>
            <person name="Coutinho P.M."/>
            <person name="de Vries R.P."/>
            <person name="Ferreira P."/>
            <person name="Findley K."/>
            <person name="Foster B."/>
            <person name="Gaskell J."/>
            <person name="Glotzer D."/>
            <person name="Gorecki P."/>
            <person name="Heitman J."/>
            <person name="Hesse C."/>
            <person name="Hori C."/>
            <person name="Igarashi K."/>
            <person name="Jurgens J.A."/>
            <person name="Kallen N."/>
            <person name="Kersten P."/>
            <person name="Kohler A."/>
            <person name="Kuees U."/>
            <person name="Kumar T.K.A."/>
            <person name="Kuo A."/>
            <person name="LaButti K."/>
            <person name="Larrondo L.F."/>
            <person name="Lindquist E."/>
            <person name="Ling A."/>
            <person name="Lombard V."/>
            <person name="Lucas S."/>
            <person name="Lundell T."/>
            <person name="Martin R."/>
            <person name="McLaughlin D.J."/>
            <person name="Morgenstern I."/>
            <person name="Morin E."/>
            <person name="Murat C."/>
            <person name="Nagy L.G."/>
            <person name="Nolan M."/>
            <person name="Ohm R.A."/>
            <person name="Patyshakuliyeva A."/>
            <person name="Rokas A."/>
            <person name="Ruiz-Duenas F.J."/>
            <person name="Sabat G."/>
            <person name="Salamov A."/>
            <person name="Samejima M."/>
            <person name="Schmutz J."/>
            <person name="Slot J.C."/>
            <person name="St John F."/>
            <person name="Stenlid J."/>
            <person name="Sun H."/>
            <person name="Sun S."/>
            <person name="Syed K."/>
            <person name="Tsang A."/>
            <person name="Wiebenga A."/>
            <person name="Young D."/>
            <person name="Pisabarro A."/>
            <person name="Eastwood D.C."/>
            <person name="Martin F."/>
            <person name="Cullen D."/>
            <person name="Grigoriev I.V."/>
            <person name="Hibbett D.S."/>
        </authorList>
    </citation>
    <scope>NUCLEOTIDE SEQUENCE [LARGE SCALE GENOMIC DNA]</scope>
    <source>
        <strain evidence="3">RWD-64-598 SS2</strain>
    </source>
</reference>
<dbReference type="RefSeq" id="XP_007766380.1">
    <property type="nucleotide sequence ID" value="XM_007768190.1"/>
</dbReference>
<dbReference type="OMA" id="ANAYAQD"/>
<dbReference type="OrthoDB" id="21474at2759"/>
<comment type="caution">
    <text evidence="2">The sequence shown here is derived from an EMBL/GenBank/DDBJ whole genome shotgun (WGS) entry which is preliminary data.</text>
</comment>
<evidence type="ECO:0000313" key="2">
    <source>
        <dbReference type="EMBL" id="EIW83422.1"/>
    </source>
</evidence>
<dbReference type="Pfam" id="PF20415">
    <property type="entry name" value="DUF6699"/>
    <property type="match status" value="1"/>
</dbReference>
<dbReference type="EMBL" id="JH711576">
    <property type="protein sequence ID" value="EIW83422.1"/>
    <property type="molecule type" value="Genomic_DNA"/>
</dbReference>